<keyword evidence="6" id="KW-1185">Reference proteome</keyword>
<dbReference type="CDD" id="cd14686">
    <property type="entry name" value="bZIP"/>
    <property type="match status" value="1"/>
</dbReference>
<dbReference type="Gene3D" id="1.20.5.170">
    <property type="match status" value="1"/>
</dbReference>
<dbReference type="GO" id="GO:0006351">
    <property type="term" value="P:DNA-templated transcription"/>
    <property type="evidence" value="ECO:0007669"/>
    <property type="project" value="InterPro"/>
</dbReference>
<dbReference type="InterPro" id="IPR004827">
    <property type="entry name" value="bZIP"/>
</dbReference>
<protein>
    <recommendedName>
        <fullName evidence="4">BZIP domain-containing protein</fullName>
    </recommendedName>
</protein>
<name>A0A9D5H8A6_9LILI</name>
<reference evidence="5" key="2">
    <citation type="journal article" date="2022" name="Hortic Res">
        <title>The genome of Dioscorea zingiberensis sheds light on the biosynthesis, origin and evolution of the medicinally important diosgenin saponins.</title>
        <authorList>
            <person name="Li Y."/>
            <person name="Tan C."/>
            <person name="Li Z."/>
            <person name="Guo J."/>
            <person name="Li S."/>
            <person name="Chen X."/>
            <person name="Wang C."/>
            <person name="Dai X."/>
            <person name="Yang H."/>
            <person name="Song W."/>
            <person name="Hou L."/>
            <person name="Xu J."/>
            <person name="Tong Z."/>
            <person name="Xu A."/>
            <person name="Yuan X."/>
            <person name="Wang W."/>
            <person name="Yang Q."/>
            <person name="Chen L."/>
            <person name="Sun Z."/>
            <person name="Wang K."/>
            <person name="Pan B."/>
            <person name="Chen J."/>
            <person name="Bao Y."/>
            <person name="Liu F."/>
            <person name="Qi X."/>
            <person name="Gang D.R."/>
            <person name="Wen J."/>
            <person name="Li J."/>
        </authorList>
    </citation>
    <scope>NUCLEOTIDE SEQUENCE</scope>
    <source>
        <strain evidence="5">Dzin_1.0</strain>
    </source>
</reference>
<dbReference type="GO" id="GO:0000978">
    <property type="term" value="F:RNA polymerase II cis-regulatory region sequence-specific DNA binding"/>
    <property type="evidence" value="ECO:0007669"/>
    <property type="project" value="TreeGrafter"/>
</dbReference>
<proteinExistence type="predicted"/>
<dbReference type="GO" id="GO:0000981">
    <property type="term" value="F:DNA-binding transcription factor activity, RNA polymerase II-specific"/>
    <property type="evidence" value="ECO:0007669"/>
    <property type="project" value="TreeGrafter"/>
</dbReference>
<dbReference type="Pfam" id="PF07716">
    <property type="entry name" value="bZIP_2"/>
    <property type="match status" value="1"/>
</dbReference>
<feature type="domain" description="BZIP" evidence="4">
    <location>
        <begin position="70"/>
        <end position="117"/>
    </location>
</feature>
<dbReference type="SMART" id="SM00338">
    <property type="entry name" value="BRLZ"/>
    <property type="match status" value="1"/>
</dbReference>
<keyword evidence="2" id="KW-0804">Transcription</keyword>
<keyword evidence="1" id="KW-0805">Transcription regulation</keyword>
<dbReference type="SUPFAM" id="SSF57959">
    <property type="entry name" value="Leucine zipper domain"/>
    <property type="match status" value="1"/>
</dbReference>
<dbReference type="InterPro" id="IPR031106">
    <property type="entry name" value="C/EBP"/>
</dbReference>
<evidence type="ECO:0000256" key="2">
    <source>
        <dbReference type="ARBA" id="ARBA00023163"/>
    </source>
</evidence>
<reference evidence="5" key="1">
    <citation type="submission" date="2021-03" db="EMBL/GenBank/DDBJ databases">
        <authorList>
            <person name="Li Z."/>
            <person name="Yang C."/>
        </authorList>
    </citation>
    <scope>NUCLEOTIDE SEQUENCE</scope>
    <source>
        <strain evidence="5">Dzin_1.0</strain>
        <tissue evidence="5">Leaf</tissue>
    </source>
</reference>
<sequence length="242" mass="26133">MDDADLDFSNPEVIESFLNDFPKESTHHHACTHTHTCNPPGPDLSHTHTCFHVHTQIVPAVSSDEPAIESPKKSSSKKGNREAVRKYRQKKKARAASLEDEVAQLRDLNQQLMRKLQGQAALEAEVLRLRCLLVDIRGRIEGEIGSFPYQKPVAQGNLIPGAHVLNSCELRCDDQVYCMQGKPGVDNGAVNGQGFAACEMGSVQCMGNFSSGSEFLGCGRGNVIATTCPSNANDNKGAGSAT</sequence>
<dbReference type="AlphaFoldDB" id="A0A9D5H8A6"/>
<dbReference type="OrthoDB" id="1905076at2759"/>
<evidence type="ECO:0000313" key="5">
    <source>
        <dbReference type="EMBL" id="KAJ0967009.1"/>
    </source>
</evidence>
<evidence type="ECO:0000256" key="3">
    <source>
        <dbReference type="SAM" id="MobiDB-lite"/>
    </source>
</evidence>
<comment type="caution">
    <text evidence="5">The sequence shown here is derived from an EMBL/GenBank/DDBJ whole genome shotgun (WGS) entry which is preliminary data.</text>
</comment>
<feature type="region of interest" description="Disordered" evidence="3">
    <location>
        <begin position="61"/>
        <end position="95"/>
    </location>
</feature>
<dbReference type="PANTHER" id="PTHR23334:SF49">
    <property type="entry name" value="BASIC LEUCINE ZIPPER 23"/>
    <property type="match status" value="1"/>
</dbReference>
<dbReference type="PANTHER" id="PTHR23334">
    <property type="entry name" value="CCAAT/ENHANCER BINDING PROTEIN"/>
    <property type="match status" value="1"/>
</dbReference>
<dbReference type="InterPro" id="IPR046347">
    <property type="entry name" value="bZIP_sf"/>
</dbReference>
<dbReference type="EMBL" id="JAGGNH010000007">
    <property type="protein sequence ID" value="KAJ0967009.1"/>
    <property type="molecule type" value="Genomic_DNA"/>
</dbReference>
<accession>A0A9D5H8A6</accession>
<dbReference type="Proteomes" id="UP001085076">
    <property type="component" value="Miscellaneous, Linkage group lg07"/>
</dbReference>
<dbReference type="PROSITE" id="PS50217">
    <property type="entry name" value="BZIP"/>
    <property type="match status" value="1"/>
</dbReference>
<organism evidence="5 6">
    <name type="scientific">Dioscorea zingiberensis</name>
    <dbReference type="NCBI Taxonomy" id="325984"/>
    <lineage>
        <taxon>Eukaryota</taxon>
        <taxon>Viridiplantae</taxon>
        <taxon>Streptophyta</taxon>
        <taxon>Embryophyta</taxon>
        <taxon>Tracheophyta</taxon>
        <taxon>Spermatophyta</taxon>
        <taxon>Magnoliopsida</taxon>
        <taxon>Liliopsida</taxon>
        <taxon>Dioscoreales</taxon>
        <taxon>Dioscoreaceae</taxon>
        <taxon>Dioscorea</taxon>
    </lineage>
</organism>
<evidence type="ECO:0000313" key="6">
    <source>
        <dbReference type="Proteomes" id="UP001085076"/>
    </source>
</evidence>
<evidence type="ECO:0000256" key="1">
    <source>
        <dbReference type="ARBA" id="ARBA00023015"/>
    </source>
</evidence>
<gene>
    <name evidence="5" type="ORF">J5N97_023926</name>
</gene>
<evidence type="ECO:0000259" key="4">
    <source>
        <dbReference type="PROSITE" id="PS50217"/>
    </source>
</evidence>